<keyword evidence="3" id="KW-1185">Reference proteome</keyword>
<dbReference type="Pfam" id="PF15461">
    <property type="entry name" value="BCD"/>
    <property type="match status" value="1"/>
</dbReference>
<dbReference type="RefSeq" id="WP_380005591.1">
    <property type="nucleotide sequence ID" value="NZ_JBHLYR010000011.1"/>
</dbReference>
<gene>
    <name evidence="2" type="ORF">ACFFLM_03490</name>
</gene>
<keyword evidence="1" id="KW-0812">Transmembrane</keyword>
<keyword evidence="1" id="KW-0223">Dioxygenase</keyword>
<dbReference type="NCBIfam" id="TIGR03753">
    <property type="entry name" value="blh_monoox"/>
    <property type="match status" value="1"/>
</dbReference>
<feature type="binding site" evidence="1">
    <location>
        <position position="65"/>
    </location>
    <ligand>
        <name>Fe cation</name>
        <dbReference type="ChEBI" id="CHEBI:24875"/>
    </ligand>
</feature>
<feature type="transmembrane region" description="Helical" evidence="1">
    <location>
        <begin position="283"/>
        <end position="301"/>
    </location>
</feature>
<comment type="function">
    <text evidence="1">Catalyzes the cleavage of beta-carotene at its central double bond (15,15') to yield two molecules of all-trans-retinal.</text>
</comment>
<evidence type="ECO:0000313" key="3">
    <source>
        <dbReference type="Proteomes" id="UP001589733"/>
    </source>
</evidence>
<feature type="binding site" evidence="1">
    <location>
        <position position="123"/>
    </location>
    <ligand>
        <name>Fe cation</name>
        <dbReference type="ChEBI" id="CHEBI:24875"/>
    </ligand>
</feature>
<comment type="cofactor">
    <cofactor evidence="1">
        <name>Fe(2+)</name>
        <dbReference type="ChEBI" id="CHEBI:29033"/>
    </cofactor>
</comment>
<feature type="transmembrane region" description="Helical" evidence="1">
    <location>
        <begin position="232"/>
        <end position="254"/>
    </location>
</feature>
<feature type="transmembrane region" description="Helical" evidence="1">
    <location>
        <begin position="199"/>
        <end position="220"/>
    </location>
</feature>
<proteinExistence type="inferred from homology"/>
<keyword evidence="1" id="KW-0472">Membrane</keyword>
<comment type="catalytic activity">
    <reaction evidence="1">
        <text>all-trans-beta-carotene + O2 = 2 all-trans-retinal</text>
        <dbReference type="Rhea" id="RHEA:32887"/>
        <dbReference type="ChEBI" id="CHEBI:15379"/>
        <dbReference type="ChEBI" id="CHEBI:17579"/>
        <dbReference type="ChEBI" id="CHEBI:17898"/>
        <dbReference type="EC" id="1.13.11.63"/>
    </reaction>
</comment>
<feature type="binding site" evidence="1">
    <location>
        <position position="260"/>
    </location>
    <ligand>
        <name>Fe cation</name>
        <dbReference type="ChEBI" id="CHEBI:24875"/>
    </ligand>
</feature>
<sequence>MKWPSERALVRLRPRSVLWSPLPLTVVPWSSLALLLVLWLLFPQSLTRLMYLPLLVSTVLLGIPHGALDHLVPTRLGWRWGQRLGAVGLYIAAYALLAALALGLWWLWPRAAFWGFVLLSCLHWGHGDLHYLETVQGRRRWLGGWSAAITLLARGSLPILVPLLAFPEWFGRLASGVGQAFGQAEALTTATGPLLSPPVFSGLGLVVGVILLAYIADILRSSRVPLTELAETTLLLLTFLLVPAPLSIGIYFPLWHAWRHLGRLLHLQPAASGRPVLRLSLDLLPISLVALALLGGLYLWAAPQVHNLETFAALYLALIAALTLPHALLVAAMELKPASP</sequence>
<comment type="similarity">
    <text evidence="1">Belongs to the Brp/Blh beta-carotene diooxygenase family.</text>
</comment>
<dbReference type="HAMAP" id="MF_02093">
    <property type="entry name" value="Beta_carotene_diox"/>
    <property type="match status" value="1"/>
</dbReference>
<keyword evidence="1" id="KW-1003">Cell membrane</keyword>
<evidence type="ECO:0000256" key="1">
    <source>
        <dbReference type="HAMAP-Rule" id="MF_02093"/>
    </source>
</evidence>
<comment type="subcellular location">
    <subcellularLocation>
        <location evidence="1">Cell membrane</location>
        <topology evidence="1">Multi-pass membrane protein</topology>
    </subcellularLocation>
</comment>
<organism evidence="2 3">
    <name type="scientific">Deinococcus oregonensis</name>
    <dbReference type="NCBI Taxonomy" id="1805970"/>
    <lineage>
        <taxon>Bacteria</taxon>
        <taxon>Thermotogati</taxon>
        <taxon>Deinococcota</taxon>
        <taxon>Deinococci</taxon>
        <taxon>Deinococcales</taxon>
        <taxon>Deinococcaceae</taxon>
        <taxon>Deinococcus</taxon>
    </lineage>
</organism>
<reference evidence="2 3" key="1">
    <citation type="submission" date="2024-09" db="EMBL/GenBank/DDBJ databases">
        <authorList>
            <person name="Sun Q."/>
            <person name="Mori K."/>
        </authorList>
    </citation>
    <scope>NUCLEOTIDE SEQUENCE [LARGE SCALE GENOMIC DNA]</scope>
    <source>
        <strain evidence="2 3">JCM 13503</strain>
    </source>
</reference>
<dbReference type="EMBL" id="JBHLYR010000011">
    <property type="protein sequence ID" value="MFB9991046.1"/>
    <property type="molecule type" value="Genomic_DNA"/>
</dbReference>
<protein>
    <recommendedName>
        <fullName evidence="1">Probable beta-carotene 15,15'-dioxygenase</fullName>
        <ecNumber evidence="1">1.13.11.63</ecNumber>
    </recommendedName>
</protein>
<dbReference type="Proteomes" id="UP001589733">
    <property type="component" value="Unassembled WGS sequence"/>
</dbReference>
<feature type="transmembrane region" description="Helical" evidence="1">
    <location>
        <begin position="21"/>
        <end position="42"/>
    </location>
</feature>
<evidence type="ECO:0000313" key="2">
    <source>
        <dbReference type="EMBL" id="MFB9991046.1"/>
    </source>
</evidence>
<feature type="transmembrane region" description="Helical" evidence="1">
    <location>
        <begin position="144"/>
        <end position="166"/>
    </location>
</feature>
<accession>A0ABV6AWQ3</accession>
<name>A0ABV6AWQ3_9DEIO</name>
<keyword evidence="1" id="KW-0479">Metal-binding</keyword>
<keyword evidence="1" id="KW-0408">Iron</keyword>
<keyword evidence="1" id="KW-0560">Oxidoreductase</keyword>
<dbReference type="EC" id="1.13.11.63" evidence="1"/>
<comment type="caution">
    <text evidence="2">The sequence shown here is derived from an EMBL/GenBank/DDBJ whole genome shotgun (WGS) entry which is preliminary data.</text>
</comment>
<feature type="transmembrane region" description="Helical" evidence="1">
    <location>
        <begin position="84"/>
        <end position="107"/>
    </location>
</feature>
<feature type="binding site" evidence="1">
    <location>
        <position position="256"/>
    </location>
    <ligand>
        <name>Fe cation</name>
        <dbReference type="ChEBI" id="CHEBI:24875"/>
    </ligand>
</feature>
<feature type="transmembrane region" description="Helical" evidence="1">
    <location>
        <begin position="313"/>
        <end position="333"/>
    </location>
</feature>
<keyword evidence="1" id="KW-1133">Transmembrane helix</keyword>
<feature type="transmembrane region" description="Helical" evidence="1">
    <location>
        <begin position="48"/>
        <end position="72"/>
    </location>
</feature>
<dbReference type="InterPro" id="IPR022270">
    <property type="entry name" value="Blh_diox"/>
</dbReference>